<dbReference type="PANTHER" id="PTHR43102">
    <property type="entry name" value="SLR1143 PROTEIN"/>
    <property type="match status" value="1"/>
</dbReference>
<dbReference type="InterPro" id="IPR017455">
    <property type="entry name" value="Znf_FYVE-rel"/>
</dbReference>
<dbReference type="Gene3D" id="3.30.450.40">
    <property type="match status" value="1"/>
</dbReference>
<dbReference type="InterPro" id="IPR013083">
    <property type="entry name" value="Znf_RING/FYVE/PHD"/>
</dbReference>
<dbReference type="AlphaFoldDB" id="A0AAV1TY34"/>
<reference evidence="7" key="1">
    <citation type="submission" date="2024-01" db="EMBL/GenBank/DDBJ databases">
        <authorList>
            <person name="Webb A."/>
        </authorList>
    </citation>
    <scope>NUCLEOTIDE SEQUENCE</scope>
    <source>
        <strain evidence="7">Pm1</strain>
    </source>
</reference>
<dbReference type="SMART" id="SM00064">
    <property type="entry name" value="FYVE"/>
    <property type="match status" value="1"/>
</dbReference>
<dbReference type="PANTHER" id="PTHR43102:SF2">
    <property type="entry name" value="GAF DOMAIN-CONTAINING PROTEIN"/>
    <property type="match status" value="1"/>
</dbReference>
<protein>
    <recommendedName>
        <fullName evidence="6">FYVE-type domain-containing protein</fullName>
    </recommendedName>
</protein>
<dbReference type="SUPFAM" id="SSF55781">
    <property type="entry name" value="GAF domain-like"/>
    <property type="match status" value="1"/>
</dbReference>
<keyword evidence="1" id="KW-0479">Metal-binding</keyword>
<keyword evidence="2 4" id="KW-0863">Zinc-finger</keyword>
<organism evidence="7 8">
    <name type="scientific">Peronospora matthiolae</name>
    <dbReference type="NCBI Taxonomy" id="2874970"/>
    <lineage>
        <taxon>Eukaryota</taxon>
        <taxon>Sar</taxon>
        <taxon>Stramenopiles</taxon>
        <taxon>Oomycota</taxon>
        <taxon>Peronosporomycetes</taxon>
        <taxon>Peronosporales</taxon>
        <taxon>Peronosporaceae</taxon>
        <taxon>Peronospora</taxon>
    </lineage>
</organism>
<evidence type="ECO:0000313" key="7">
    <source>
        <dbReference type="EMBL" id="CAK7927219.1"/>
    </source>
</evidence>
<dbReference type="SUPFAM" id="SSF57903">
    <property type="entry name" value="FYVE/PHD zinc finger"/>
    <property type="match status" value="1"/>
</dbReference>
<dbReference type="Proteomes" id="UP001162060">
    <property type="component" value="Unassembled WGS sequence"/>
</dbReference>
<evidence type="ECO:0000256" key="3">
    <source>
        <dbReference type="ARBA" id="ARBA00022833"/>
    </source>
</evidence>
<dbReference type="EMBL" id="CAKLBY020000109">
    <property type="protein sequence ID" value="CAK7927219.1"/>
    <property type="molecule type" value="Genomic_DNA"/>
</dbReference>
<evidence type="ECO:0000256" key="5">
    <source>
        <dbReference type="SAM" id="MobiDB-lite"/>
    </source>
</evidence>
<sequence length="827" mass="92401">MASAVPSSYDHDQTRRLHRRAMRQITNTLEVCLNSTRTKEQWSRLRRDKHQELYAKSIGRGTSTNGPSSAVYYLAVNEASCGFEEAFDLLQIDSTARFRLLMKLLHGRDFKDGALTAMATIDHHALDELAATDTQHAAIWFIYQDHRKSVVLRDQHLTFFQTLKVFLPDTQQLQHHDQGYQNAAASLSAASLLDGRTARPTGGVHKRTIALSWLPLPRSQGVVRKTARQVDLQYTLIIEEISANRLRLSCVTSSSPDDYNGSLTGSPWAARAIARRLALRSVGKFEAAVAASRIGGCQFVAPHQWVKNEDRASCVICWKRFNALFRRRHHCRLCGEVICGSCSSLRTTNVVNVKTRAAQKTRICHMCHNEARLKTGTRIFSSINSNHKYDSSIRIPSSNDQPRAQPPLPESDSESELPLLSQVLPTNLNDVTAPDFEVLSPSVAPMASERTMTENFEASSTIHEFEEAEMDSYIGALPDRSTNAVVSSKKIISIKSITRRTRDFWQVMPSTTSSNKGRWPFQVLDSSSSVNSTCSVHSSDWTGGRNSTSGGAEALTFENNTSRSFLHPSAVTSESKRTIQPMCITAEASSYSSVERSFRSSYELVDSKEQDEDDSRWFAYRRTSIMSSNAGLLDRESAAYEGYFLPALNISRETERLKLLELIVSPACTLVDRTIMHRSCEIAAAAFGLSAAFIARVDEAFVRIEHSIGTCDLSPQEEILRRESLCDFVLCQPQDQPLVVLDCLADPRTRDIPMVQHLCMRFFIGISVCVRGFPIACLCVFEQDDGNRCEGDEELVSASHYELGLLKNAARRMEEELESLVHGLELC</sequence>
<evidence type="ECO:0000313" key="8">
    <source>
        <dbReference type="Proteomes" id="UP001162060"/>
    </source>
</evidence>
<dbReference type="Pfam" id="PF01363">
    <property type="entry name" value="FYVE"/>
    <property type="match status" value="1"/>
</dbReference>
<dbReference type="InterPro" id="IPR000306">
    <property type="entry name" value="Znf_FYVE"/>
</dbReference>
<accession>A0AAV1TY34</accession>
<feature type="region of interest" description="Disordered" evidence="5">
    <location>
        <begin position="391"/>
        <end position="416"/>
    </location>
</feature>
<dbReference type="Gene3D" id="3.30.40.10">
    <property type="entry name" value="Zinc/RING finger domain, C3HC4 (zinc finger)"/>
    <property type="match status" value="1"/>
</dbReference>
<dbReference type="PROSITE" id="PS50178">
    <property type="entry name" value="ZF_FYVE"/>
    <property type="match status" value="1"/>
</dbReference>
<name>A0AAV1TY34_9STRA</name>
<comment type="caution">
    <text evidence="7">The sequence shown here is derived from an EMBL/GenBank/DDBJ whole genome shotgun (WGS) entry which is preliminary data.</text>
</comment>
<dbReference type="InterPro" id="IPR029016">
    <property type="entry name" value="GAF-like_dom_sf"/>
</dbReference>
<gene>
    <name evidence="7" type="ORF">PM001_LOCUS12369</name>
</gene>
<proteinExistence type="predicted"/>
<evidence type="ECO:0000256" key="4">
    <source>
        <dbReference type="PROSITE-ProRule" id="PRU00091"/>
    </source>
</evidence>
<evidence type="ECO:0000256" key="2">
    <source>
        <dbReference type="ARBA" id="ARBA00022771"/>
    </source>
</evidence>
<dbReference type="GO" id="GO:0008270">
    <property type="term" value="F:zinc ion binding"/>
    <property type="evidence" value="ECO:0007669"/>
    <property type="project" value="UniProtKB-KW"/>
</dbReference>
<keyword evidence="3" id="KW-0862">Zinc</keyword>
<dbReference type="InterPro" id="IPR011011">
    <property type="entry name" value="Znf_FYVE_PHD"/>
</dbReference>
<evidence type="ECO:0000256" key="1">
    <source>
        <dbReference type="ARBA" id="ARBA00022723"/>
    </source>
</evidence>
<evidence type="ECO:0000259" key="6">
    <source>
        <dbReference type="PROSITE" id="PS50178"/>
    </source>
</evidence>
<feature type="domain" description="FYVE-type" evidence="6">
    <location>
        <begin position="308"/>
        <end position="372"/>
    </location>
</feature>